<organism evidence="19 20">
    <name type="scientific">Mucilaginibacter boryungensis</name>
    <dbReference type="NCBI Taxonomy" id="768480"/>
    <lineage>
        <taxon>Bacteria</taxon>
        <taxon>Pseudomonadati</taxon>
        <taxon>Bacteroidota</taxon>
        <taxon>Sphingobacteriia</taxon>
        <taxon>Sphingobacteriales</taxon>
        <taxon>Sphingobacteriaceae</taxon>
        <taxon>Mucilaginibacter</taxon>
    </lineage>
</organism>
<feature type="domain" description="Pyruvate phosphate dikinase AMP/ATP-binding" evidence="17">
    <location>
        <begin position="19"/>
        <end position="352"/>
    </location>
</feature>
<evidence type="ECO:0000256" key="12">
    <source>
        <dbReference type="ARBA" id="ARBA00022842"/>
    </source>
</evidence>
<keyword evidence="11 15" id="KW-0067">ATP-binding</keyword>
<evidence type="ECO:0000256" key="9">
    <source>
        <dbReference type="ARBA" id="ARBA00022741"/>
    </source>
</evidence>
<reference evidence="19 20" key="1">
    <citation type="submission" date="2020-10" db="EMBL/GenBank/DDBJ databases">
        <title>Mucilaginibacter mali sp. nov., isolated from rhizosphere soil of apple orchard.</title>
        <authorList>
            <person name="Lee J.-S."/>
            <person name="Kim H.S."/>
            <person name="Kim J.-S."/>
        </authorList>
    </citation>
    <scope>NUCLEOTIDE SEQUENCE [LARGE SCALE GENOMIC DNA]</scope>
    <source>
        <strain evidence="19 20">KCTC 23157</strain>
    </source>
</reference>
<evidence type="ECO:0000256" key="6">
    <source>
        <dbReference type="ARBA" id="ARBA00021623"/>
    </source>
</evidence>
<dbReference type="Proteomes" id="UP000632774">
    <property type="component" value="Unassembled WGS sequence"/>
</dbReference>
<evidence type="ECO:0000256" key="7">
    <source>
        <dbReference type="ARBA" id="ARBA00022679"/>
    </source>
</evidence>
<dbReference type="EC" id="2.7.9.2" evidence="5 15"/>
<keyword evidence="12 15" id="KW-0460">Magnesium</keyword>
<evidence type="ECO:0000256" key="8">
    <source>
        <dbReference type="ARBA" id="ARBA00022723"/>
    </source>
</evidence>
<dbReference type="Pfam" id="PF00391">
    <property type="entry name" value="PEP-utilizers"/>
    <property type="match status" value="1"/>
</dbReference>
<feature type="domain" description="PEP-utilising enzyme mobile" evidence="16">
    <location>
        <begin position="399"/>
        <end position="470"/>
    </location>
</feature>
<dbReference type="Gene3D" id="3.30.470.20">
    <property type="entry name" value="ATP-grasp fold, B domain"/>
    <property type="match status" value="1"/>
</dbReference>
<evidence type="ECO:0000256" key="1">
    <source>
        <dbReference type="ARBA" id="ARBA00001946"/>
    </source>
</evidence>
<evidence type="ECO:0000256" key="10">
    <source>
        <dbReference type="ARBA" id="ARBA00022777"/>
    </source>
</evidence>
<dbReference type="Gene3D" id="3.20.20.60">
    <property type="entry name" value="Phosphoenolpyruvate-binding domains"/>
    <property type="match status" value="1"/>
</dbReference>
<dbReference type="InterPro" id="IPR002192">
    <property type="entry name" value="PPDK_AMP/ATP-bd"/>
</dbReference>
<dbReference type="PROSITE" id="PS00370">
    <property type="entry name" value="PEP_ENZYMES_PHOS_SITE"/>
    <property type="match status" value="1"/>
</dbReference>
<dbReference type="InterPro" id="IPR040442">
    <property type="entry name" value="Pyrv_kinase-like_dom_sf"/>
</dbReference>
<dbReference type="PIRSF" id="PIRSF000854">
    <property type="entry name" value="PEP_synthase"/>
    <property type="match status" value="1"/>
</dbReference>
<evidence type="ECO:0000256" key="2">
    <source>
        <dbReference type="ARBA" id="ARBA00002988"/>
    </source>
</evidence>
<gene>
    <name evidence="19" type="primary">ppsA</name>
    <name evidence="19" type="ORF">IRJ18_07005</name>
</gene>
<dbReference type="InterPro" id="IPR023151">
    <property type="entry name" value="PEP_util_CS"/>
</dbReference>
<evidence type="ECO:0000256" key="5">
    <source>
        <dbReference type="ARBA" id="ARBA00011996"/>
    </source>
</evidence>
<keyword evidence="8 15" id="KW-0479">Metal-binding</keyword>
<keyword evidence="7 15" id="KW-0808">Transferase</keyword>
<evidence type="ECO:0000313" key="20">
    <source>
        <dbReference type="Proteomes" id="UP000632774"/>
    </source>
</evidence>
<evidence type="ECO:0000259" key="16">
    <source>
        <dbReference type="Pfam" id="PF00391"/>
    </source>
</evidence>
<dbReference type="InterPro" id="IPR018274">
    <property type="entry name" value="PEP_util_AS"/>
</dbReference>
<dbReference type="Gene3D" id="3.30.1490.20">
    <property type="entry name" value="ATP-grasp fold, A domain"/>
    <property type="match status" value="1"/>
</dbReference>
<evidence type="ECO:0000256" key="13">
    <source>
        <dbReference type="ARBA" id="ARBA00033470"/>
    </source>
</evidence>
<proteinExistence type="inferred from homology"/>
<comment type="catalytic activity">
    <reaction evidence="14 15">
        <text>pyruvate + ATP + H2O = phosphoenolpyruvate + AMP + phosphate + 2 H(+)</text>
        <dbReference type="Rhea" id="RHEA:11364"/>
        <dbReference type="ChEBI" id="CHEBI:15361"/>
        <dbReference type="ChEBI" id="CHEBI:15377"/>
        <dbReference type="ChEBI" id="CHEBI:15378"/>
        <dbReference type="ChEBI" id="CHEBI:30616"/>
        <dbReference type="ChEBI" id="CHEBI:43474"/>
        <dbReference type="ChEBI" id="CHEBI:58702"/>
        <dbReference type="ChEBI" id="CHEBI:456215"/>
        <dbReference type="EC" id="2.7.9.2"/>
    </reaction>
</comment>
<accession>A0ABR9XFD4</accession>
<dbReference type="InterPro" id="IPR036637">
    <property type="entry name" value="Phosphohistidine_dom_sf"/>
</dbReference>
<dbReference type="InterPro" id="IPR015813">
    <property type="entry name" value="Pyrv/PenolPyrv_kinase-like_dom"/>
</dbReference>
<dbReference type="InterPro" id="IPR008279">
    <property type="entry name" value="PEP-util_enz_mobile_dom"/>
</dbReference>
<evidence type="ECO:0000256" key="15">
    <source>
        <dbReference type="PIRNR" id="PIRNR000854"/>
    </source>
</evidence>
<evidence type="ECO:0000256" key="3">
    <source>
        <dbReference type="ARBA" id="ARBA00004742"/>
    </source>
</evidence>
<dbReference type="SUPFAM" id="SSF51621">
    <property type="entry name" value="Phosphoenolpyruvate/pyruvate domain"/>
    <property type="match status" value="1"/>
</dbReference>
<name>A0ABR9XFD4_9SPHI</name>
<keyword evidence="10 15" id="KW-0418">Kinase</keyword>
<dbReference type="GO" id="GO:0008986">
    <property type="term" value="F:pyruvate, water dikinase activity"/>
    <property type="evidence" value="ECO:0007669"/>
    <property type="project" value="UniProtKB-EC"/>
</dbReference>
<evidence type="ECO:0000256" key="14">
    <source>
        <dbReference type="ARBA" id="ARBA00047700"/>
    </source>
</evidence>
<feature type="domain" description="PEP-utilising enzyme C-terminal" evidence="18">
    <location>
        <begin position="493"/>
        <end position="804"/>
    </location>
</feature>
<comment type="function">
    <text evidence="2 15">Catalyzes the phosphorylation of pyruvate to phosphoenolpyruvate.</text>
</comment>
<comment type="cofactor">
    <cofactor evidence="1 15">
        <name>Mg(2+)</name>
        <dbReference type="ChEBI" id="CHEBI:18420"/>
    </cofactor>
</comment>
<dbReference type="Pfam" id="PF01326">
    <property type="entry name" value="PPDK_N"/>
    <property type="match status" value="1"/>
</dbReference>
<dbReference type="PANTHER" id="PTHR43030:SF1">
    <property type="entry name" value="PHOSPHOENOLPYRUVATE SYNTHASE"/>
    <property type="match status" value="1"/>
</dbReference>
<dbReference type="PROSITE" id="PS00742">
    <property type="entry name" value="PEP_ENZYMES_2"/>
    <property type="match status" value="1"/>
</dbReference>
<dbReference type="SUPFAM" id="SSF52009">
    <property type="entry name" value="Phosphohistidine domain"/>
    <property type="match status" value="1"/>
</dbReference>
<dbReference type="InterPro" id="IPR000121">
    <property type="entry name" value="PEP_util_C"/>
</dbReference>
<dbReference type="Pfam" id="PF02896">
    <property type="entry name" value="PEP-utilizers_C"/>
    <property type="match status" value="1"/>
</dbReference>
<dbReference type="PANTHER" id="PTHR43030">
    <property type="entry name" value="PHOSPHOENOLPYRUVATE SYNTHASE"/>
    <property type="match status" value="1"/>
</dbReference>
<evidence type="ECO:0000259" key="18">
    <source>
        <dbReference type="Pfam" id="PF02896"/>
    </source>
</evidence>
<dbReference type="Gene3D" id="3.50.30.10">
    <property type="entry name" value="Phosphohistidine domain"/>
    <property type="match status" value="1"/>
</dbReference>
<sequence>MKIANYILKLDEAGIHDIDRVGGKNASLGQMLQHLDVLGINIPYGFIITADAYYSFLKHNMLDNAIKDLIAMTNVDDLAQLKYCGQNIREMIRNGAFSQTLTDQISAAYTNLCQYYNKTDVDVAVRSSATAEDLPDASFAGQQDTYLNISGLDGLLNAIRNCFASLFTDRAISYRKSFGYDDFLIGLSVCVQKMVRSDIGASGVAFSLDTESGFKDVVIINGSFGLGEMVVQGAVKPDEFTVFKPLLGQRGVKPLIEKKLGTKDNKMIYGEADEERVKIVPTSAAERESFCLTDDMALQLAGWVASIEKYYTRLKGKQCPMDVEWALDGESGQLYIVQARPETIHSRKAAHTVNIYTIEDDRRAGQIILQGVAVGDKIASGRVHLLQNIDTAALAQVGFKTGDVLVTDMTDPDWEPLMKKAAAIITNKGGRTCHAAIVARELGVPAIVGCGNATELLSNGQLITASCAEGDSGIIYAGEIHFTMQEYDLSLLPEIATPVMMNVASPDVAFKLAGYPHSGVGLAREEFIINNYIKIHPQALLQHKELNDEALTLLIENTIKGYADGETYFIEKLSYGVAKIAAAFYSQKVIVRFSDFKTNEYRSMPGGSYFEPLEENPMIGWRGASRYYSSSYRAAFGMECKAIKKVREVMGLKNVVVMIPFCRTVGELMMVYDTMREYGLVRGQNELEVYLMAEVPSNVILADQFARHIDGFSIGSNDLTQLVLGLDRDSALVAGLYNERNEAVKSMVSQLISAAKKAGVKVGICGQGPSDYPDFAQFLVEEGIDSISVTPDSFLKTVEAIKKIEDESKVFSIASNGAAFV</sequence>
<dbReference type="InterPro" id="IPR006319">
    <property type="entry name" value="PEP_synth"/>
</dbReference>
<comment type="similarity">
    <text evidence="4 15">Belongs to the PEP-utilizing enzyme family.</text>
</comment>
<evidence type="ECO:0000256" key="11">
    <source>
        <dbReference type="ARBA" id="ARBA00022840"/>
    </source>
</evidence>
<evidence type="ECO:0000259" key="17">
    <source>
        <dbReference type="Pfam" id="PF01326"/>
    </source>
</evidence>
<evidence type="ECO:0000313" key="19">
    <source>
        <dbReference type="EMBL" id="MBE9666104.1"/>
    </source>
</evidence>
<dbReference type="InterPro" id="IPR013815">
    <property type="entry name" value="ATP_grasp_subdomain_1"/>
</dbReference>
<keyword evidence="9 15" id="KW-0547">Nucleotide-binding</keyword>
<keyword evidence="20" id="KW-1185">Reference proteome</keyword>
<dbReference type="RefSeq" id="WP_194105475.1">
    <property type="nucleotide sequence ID" value="NZ_JADFFM010000001.1"/>
</dbReference>
<dbReference type="NCBIfam" id="NF005057">
    <property type="entry name" value="PRK06464.1"/>
    <property type="match status" value="1"/>
</dbReference>
<dbReference type="NCBIfam" id="TIGR01418">
    <property type="entry name" value="PEP_synth"/>
    <property type="match status" value="1"/>
</dbReference>
<comment type="pathway">
    <text evidence="3 15">Carbohydrate biosynthesis; gluconeogenesis.</text>
</comment>
<protein>
    <recommendedName>
        <fullName evidence="6 15">Phosphoenolpyruvate synthase</fullName>
        <shortName evidence="15">PEP synthase</shortName>
        <ecNumber evidence="5 15">2.7.9.2</ecNumber>
    </recommendedName>
    <alternativeName>
        <fullName evidence="13 15">Pyruvate, water dikinase</fullName>
    </alternativeName>
</protein>
<comment type="caution">
    <text evidence="19">The sequence shown here is derived from an EMBL/GenBank/DDBJ whole genome shotgun (WGS) entry which is preliminary data.</text>
</comment>
<evidence type="ECO:0000256" key="4">
    <source>
        <dbReference type="ARBA" id="ARBA00007837"/>
    </source>
</evidence>
<dbReference type="EMBL" id="JADFFM010000001">
    <property type="protein sequence ID" value="MBE9666104.1"/>
    <property type="molecule type" value="Genomic_DNA"/>
</dbReference>
<dbReference type="SUPFAM" id="SSF56059">
    <property type="entry name" value="Glutathione synthetase ATP-binding domain-like"/>
    <property type="match status" value="1"/>
</dbReference>